<feature type="region of interest" description="Disordered" evidence="1">
    <location>
        <begin position="91"/>
        <end position="204"/>
    </location>
</feature>
<reference evidence="2" key="1">
    <citation type="submission" date="2021-06" db="EMBL/GenBank/DDBJ databases">
        <authorList>
            <person name="Arsene-Ploetze F."/>
        </authorList>
    </citation>
    <scope>NUCLEOTIDE SEQUENCE</scope>
    <source>
        <strain evidence="2">SBRY1</strain>
    </source>
</reference>
<evidence type="ECO:0000313" key="3">
    <source>
        <dbReference type="Proteomes" id="UP001153328"/>
    </source>
</evidence>
<dbReference type="Proteomes" id="UP001153328">
    <property type="component" value="Unassembled WGS sequence"/>
</dbReference>
<feature type="region of interest" description="Disordered" evidence="1">
    <location>
        <begin position="269"/>
        <end position="336"/>
    </location>
</feature>
<sequence length="394" mass="41793">MRRWCGGRQPWRGHGRAGRPAADAQVRAAAGGLRGARGERRRPAVPDQRAGRRRHGLATRARGTHRERARREDPRPRAALCRHRLRLLARHQPRVRRGRRGRRPAVRARRARRGAPAGARGPLRGAAAALRARRPAAGRRDRRGARPGAGARRAGRGQAAARLLPGARRGGPAGLGGSARSARRTAGAGRPHPRGAAPPGAARRVRAAGFGRRAVLFFPRPPAPRPADTARAGRSRECRRGCDQRRCRGQAATAARDREVVSALGHAQVGCSHPSRSRHHRPPHRPPPLGRVLEVAPSAHRAGPAASGACDRKAEGRPRSGPARTTPTTQRACVPGVAGQAGLPKHGLAREPPGTPALVIATCGELAPFGGWVIGRAVPRVPEKRSLSCAEGAA</sequence>
<dbReference type="AlphaFoldDB" id="A0A9W4MK35"/>
<feature type="compositionally biased region" description="Low complexity" evidence="1">
    <location>
        <begin position="178"/>
        <end position="204"/>
    </location>
</feature>
<protein>
    <submittedName>
        <fullName evidence="2">Uncharacterized protein</fullName>
    </submittedName>
</protein>
<organism evidence="2 3">
    <name type="scientific">Actinacidiphila bryophytorum</name>
    <dbReference type="NCBI Taxonomy" id="1436133"/>
    <lineage>
        <taxon>Bacteria</taxon>
        <taxon>Bacillati</taxon>
        <taxon>Actinomycetota</taxon>
        <taxon>Actinomycetes</taxon>
        <taxon>Kitasatosporales</taxon>
        <taxon>Streptomycetaceae</taxon>
        <taxon>Actinacidiphila</taxon>
    </lineage>
</organism>
<accession>A0A9W4MK35</accession>
<gene>
    <name evidence="2" type="ORF">SBRY_60234</name>
</gene>
<evidence type="ECO:0000256" key="1">
    <source>
        <dbReference type="SAM" id="MobiDB-lite"/>
    </source>
</evidence>
<feature type="compositionally biased region" description="Low complexity" evidence="1">
    <location>
        <begin position="114"/>
        <end position="130"/>
    </location>
</feature>
<keyword evidence="3" id="KW-1185">Reference proteome</keyword>
<feature type="compositionally biased region" description="Low complexity" evidence="1">
    <location>
        <begin position="18"/>
        <end position="31"/>
    </location>
</feature>
<feature type="compositionally biased region" description="Gly residues" evidence="1">
    <location>
        <begin position="168"/>
        <end position="177"/>
    </location>
</feature>
<feature type="compositionally biased region" description="Basic residues" evidence="1">
    <location>
        <begin position="131"/>
        <end position="145"/>
    </location>
</feature>
<feature type="compositionally biased region" description="Basic residues" evidence="1">
    <location>
        <begin position="51"/>
        <end position="63"/>
    </location>
</feature>
<feature type="compositionally biased region" description="Low complexity" evidence="1">
    <location>
        <begin position="146"/>
        <end position="167"/>
    </location>
</feature>
<feature type="region of interest" description="Disordered" evidence="1">
    <location>
        <begin position="217"/>
        <end position="254"/>
    </location>
</feature>
<feature type="compositionally biased region" description="Basic and acidic residues" evidence="1">
    <location>
        <begin position="234"/>
        <end position="246"/>
    </location>
</feature>
<feature type="compositionally biased region" description="Basic residues" evidence="1">
    <location>
        <begin position="275"/>
        <end position="284"/>
    </location>
</feature>
<comment type="caution">
    <text evidence="2">The sequence shown here is derived from an EMBL/GenBank/DDBJ whole genome shotgun (WGS) entry which is preliminary data.</text>
</comment>
<feature type="compositionally biased region" description="Basic residues" evidence="1">
    <location>
        <begin position="91"/>
        <end position="113"/>
    </location>
</feature>
<name>A0A9W4MK35_9ACTN</name>
<proteinExistence type="predicted"/>
<feature type="compositionally biased region" description="Basic and acidic residues" evidence="1">
    <location>
        <begin position="64"/>
        <end position="76"/>
    </location>
</feature>
<dbReference type="EMBL" id="CAJVAX010000020">
    <property type="protein sequence ID" value="CAG7653722.1"/>
    <property type="molecule type" value="Genomic_DNA"/>
</dbReference>
<feature type="region of interest" description="Disordered" evidence="1">
    <location>
        <begin position="1"/>
        <end position="77"/>
    </location>
</feature>
<evidence type="ECO:0000313" key="2">
    <source>
        <dbReference type="EMBL" id="CAG7653722.1"/>
    </source>
</evidence>
<feature type="compositionally biased region" description="Basic residues" evidence="1">
    <location>
        <begin position="1"/>
        <end position="17"/>
    </location>
</feature>